<protein>
    <submittedName>
        <fullName evidence="1">Uncharacterized protein</fullName>
    </submittedName>
</protein>
<gene>
    <name evidence="1" type="ORF">F4820DRAFT_465551</name>
</gene>
<keyword evidence="2" id="KW-1185">Reference proteome</keyword>
<proteinExistence type="predicted"/>
<comment type="caution">
    <text evidence="1">The sequence shown here is derived from an EMBL/GenBank/DDBJ whole genome shotgun (WGS) entry which is preliminary data.</text>
</comment>
<dbReference type="EMBL" id="MU393580">
    <property type="protein sequence ID" value="KAI4860610.1"/>
    <property type="molecule type" value="Genomic_DNA"/>
</dbReference>
<dbReference type="Proteomes" id="UP001497700">
    <property type="component" value="Unassembled WGS sequence"/>
</dbReference>
<reference evidence="1 2" key="1">
    <citation type="journal article" date="2022" name="New Phytol.">
        <title>Ecological generalism drives hyperdiversity of secondary metabolite gene clusters in xylarialean endophytes.</title>
        <authorList>
            <person name="Franco M.E.E."/>
            <person name="Wisecaver J.H."/>
            <person name="Arnold A.E."/>
            <person name="Ju Y.M."/>
            <person name="Slot J.C."/>
            <person name="Ahrendt S."/>
            <person name="Moore L.P."/>
            <person name="Eastman K.E."/>
            <person name="Scott K."/>
            <person name="Konkel Z."/>
            <person name="Mondo S.J."/>
            <person name="Kuo A."/>
            <person name="Hayes R.D."/>
            <person name="Haridas S."/>
            <person name="Andreopoulos B."/>
            <person name="Riley R."/>
            <person name="LaButti K."/>
            <person name="Pangilinan J."/>
            <person name="Lipzen A."/>
            <person name="Amirebrahimi M."/>
            <person name="Yan J."/>
            <person name="Adam C."/>
            <person name="Keymanesh K."/>
            <person name="Ng V."/>
            <person name="Louie K."/>
            <person name="Northen T."/>
            <person name="Drula E."/>
            <person name="Henrissat B."/>
            <person name="Hsieh H.M."/>
            <person name="Youens-Clark K."/>
            <person name="Lutzoni F."/>
            <person name="Miadlikowska J."/>
            <person name="Eastwood D.C."/>
            <person name="Hamelin R.C."/>
            <person name="Grigoriev I.V."/>
            <person name="U'Ren J.M."/>
        </authorList>
    </citation>
    <scope>NUCLEOTIDE SEQUENCE [LARGE SCALE GENOMIC DNA]</scope>
    <source>
        <strain evidence="1 2">CBS 119005</strain>
    </source>
</reference>
<name>A0ACB9YNJ7_9PEZI</name>
<evidence type="ECO:0000313" key="1">
    <source>
        <dbReference type="EMBL" id="KAI4860610.1"/>
    </source>
</evidence>
<accession>A0ACB9YNJ7</accession>
<sequence>MNTIISRYSFSFSRVYPICHPFHKDSKSSLDDQPAPRNNALRTMAQYATAAITAVTATAAIVSSSGAYRHQDRLYRARNSEENNSPWQRPQQRGSPLASTRSRHTYGYHGQQPLYYPASIHQHYAHHAECPGSQCHYRAFLTDSIQRYNESRRELRQTYVANLRELQRAHAAQPRKPAADKGAEADRLYAYYVSRVRDVFDGHRRDHRRLFGQDYLCWARPEREEQRHYLSYSSSPSCHPVRGSGGGNNGSSRVPSRVGSVVSTGGHVDVGGQQVQGRTTTTVIRESRREGTGCDGEEEEEEESDEESQAGEGGGLA</sequence>
<evidence type="ECO:0000313" key="2">
    <source>
        <dbReference type="Proteomes" id="UP001497700"/>
    </source>
</evidence>
<organism evidence="1 2">
    <name type="scientific">Hypoxylon rubiginosum</name>
    <dbReference type="NCBI Taxonomy" id="110542"/>
    <lineage>
        <taxon>Eukaryota</taxon>
        <taxon>Fungi</taxon>
        <taxon>Dikarya</taxon>
        <taxon>Ascomycota</taxon>
        <taxon>Pezizomycotina</taxon>
        <taxon>Sordariomycetes</taxon>
        <taxon>Xylariomycetidae</taxon>
        <taxon>Xylariales</taxon>
        <taxon>Hypoxylaceae</taxon>
        <taxon>Hypoxylon</taxon>
    </lineage>
</organism>